<sequence length="310" mass="33700">MALSDLNGIDVFVATVQAGNFAQAADALRVTRSAVAKSIARLEARLGTPLFLRTTRSQQLTEAGALYYQHCLRALEEIRAGEAALEGGRTQVAGRLRVSLPVLFGHLCIAPILLELARQHPALALDLQFNDRTVDLREEGIDLAIRIGALPDSSDLVARPLGEHRMAICASPAFMAGRELPHTVDALRGLEAVAYSRRGQVMEWKMRVDGEPLVLKPDARVQMDDLQGVADAAVAGLGVAWLPYWLVRDALQQGRLLEVLPAASSAIYPIHAVWPRVPHLPLKTRVAVDALLQQLPARLLEVEAAPLLRS</sequence>
<reference evidence="6 7" key="1">
    <citation type="submission" date="2017-12" db="EMBL/GenBank/DDBJ databases">
        <title>Complete Genome Sequence of Stenotrophomonas maltophilia CSM2.</title>
        <authorList>
            <person name="Castro-Jaimes S."/>
            <person name="Lopez-Leal G."/>
            <person name="Barberena Jonas C."/>
            <person name="Bustos P."/>
            <person name="Perez-Oseguera A."/>
            <person name="Cevallos M.A."/>
        </authorList>
    </citation>
    <scope>NUCLEOTIDE SEQUENCE [LARGE SCALE GENOMIC DNA]</scope>
    <source>
        <strain evidence="6 7">CSM2</strain>
    </source>
</reference>
<name>A0AAD0BSH3_STEMA</name>
<dbReference type="SUPFAM" id="SSF46785">
    <property type="entry name" value="Winged helix' DNA-binding domain"/>
    <property type="match status" value="1"/>
</dbReference>
<dbReference type="CDD" id="cd08475">
    <property type="entry name" value="PBP2_CrgA_like_6"/>
    <property type="match status" value="1"/>
</dbReference>
<dbReference type="EMBL" id="CP025298">
    <property type="protein sequence ID" value="AUI07098.1"/>
    <property type="molecule type" value="Genomic_DNA"/>
</dbReference>
<keyword evidence="4" id="KW-0804">Transcription</keyword>
<evidence type="ECO:0000256" key="3">
    <source>
        <dbReference type="ARBA" id="ARBA00023125"/>
    </source>
</evidence>
<dbReference type="PROSITE" id="PS50931">
    <property type="entry name" value="HTH_LYSR"/>
    <property type="match status" value="1"/>
</dbReference>
<organism evidence="6 7">
    <name type="scientific">Stenotrophomonas maltophilia</name>
    <name type="common">Pseudomonas maltophilia</name>
    <name type="synonym">Xanthomonas maltophilia</name>
    <dbReference type="NCBI Taxonomy" id="40324"/>
    <lineage>
        <taxon>Bacteria</taxon>
        <taxon>Pseudomonadati</taxon>
        <taxon>Pseudomonadota</taxon>
        <taxon>Gammaproteobacteria</taxon>
        <taxon>Lysobacterales</taxon>
        <taxon>Lysobacteraceae</taxon>
        <taxon>Stenotrophomonas</taxon>
        <taxon>Stenotrophomonas maltophilia group</taxon>
    </lineage>
</organism>
<dbReference type="PANTHER" id="PTHR30537:SF5">
    <property type="entry name" value="HTH-TYPE TRANSCRIPTIONAL ACTIVATOR TTDR-RELATED"/>
    <property type="match status" value="1"/>
</dbReference>
<dbReference type="PANTHER" id="PTHR30537">
    <property type="entry name" value="HTH-TYPE TRANSCRIPTIONAL REGULATOR"/>
    <property type="match status" value="1"/>
</dbReference>
<evidence type="ECO:0000256" key="2">
    <source>
        <dbReference type="ARBA" id="ARBA00023015"/>
    </source>
</evidence>
<evidence type="ECO:0000313" key="7">
    <source>
        <dbReference type="Proteomes" id="UP000234414"/>
    </source>
</evidence>
<evidence type="ECO:0000313" key="6">
    <source>
        <dbReference type="EMBL" id="AUI07098.1"/>
    </source>
</evidence>
<evidence type="ECO:0000256" key="4">
    <source>
        <dbReference type="ARBA" id="ARBA00023163"/>
    </source>
</evidence>
<dbReference type="Proteomes" id="UP000234414">
    <property type="component" value="Chromosome"/>
</dbReference>
<dbReference type="GO" id="GO:0003700">
    <property type="term" value="F:DNA-binding transcription factor activity"/>
    <property type="evidence" value="ECO:0007669"/>
    <property type="project" value="InterPro"/>
</dbReference>
<keyword evidence="3" id="KW-0238">DNA-binding</keyword>
<dbReference type="Gene3D" id="1.10.10.10">
    <property type="entry name" value="Winged helix-like DNA-binding domain superfamily/Winged helix DNA-binding domain"/>
    <property type="match status" value="1"/>
</dbReference>
<accession>A0AAD0BSH3</accession>
<dbReference type="PRINTS" id="PR00039">
    <property type="entry name" value="HTHLYSR"/>
</dbReference>
<dbReference type="RefSeq" id="WP_080347532.1">
    <property type="nucleotide sequence ID" value="NZ_CP025298.1"/>
</dbReference>
<dbReference type="FunFam" id="1.10.10.10:FF:000001">
    <property type="entry name" value="LysR family transcriptional regulator"/>
    <property type="match status" value="1"/>
</dbReference>
<gene>
    <name evidence="6" type="ORF">SmaCSM2_07850</name>
</gene>
<dbReference type="InterPro" id="IPR058163">
    <property type="entry name" value="LysR-type_TF_proteobact-type"/>
</dbReference>
<dbReference type="InterPro" id="IPR036390">
    <property type="entry name" value="WH_DNA-bd_sf"/>
</dbReference>
<proteinExistence type="inferred from homology"/>
<dbReference type="Pfam" id="PF00126">
    <property type="entry name" value="HTH_1"/>
    <property type="match status" value="1"/>
</dbReference>
<dbReference type="AlphaFoldDB" id="A0AAD0BSH3"/>
<dbReference type="GO" id="GO:0003677">
    <property type="term" value="F:DNA binding"/>
    <property type="evidence" value="ECO:0007669"/>
    <property type="project" value="UniProtKB-KW"/>
</dbReference>
<evidence type="ECO:0000259" key="5">
    <source>
        <dbReference type="PROSITE" id="PS50931"/>
    </source>
</evidence>
<dbReference type="InterPro" id="IPR005119">
    <property type="entry name" value="LysR_subst-bd"/>
</dbReference>
<dbReference type="Gene3D" id="3.40.190.290">
    <property type="match status" value="1"/>
</dbReference>
<protein>
    <submittedName>
        <fullName evidence="6">LysR family transcriptional regulator</fullName>
    </submittedName>
</protein>
<dbReference type="InterPro" id="IPR000847">
    <property type="entry name" value="LysR_HTH_N"/>
</dbReference>
<dbReference type="SUPFAM" id="SSF53850">
    <property type="entry name" value="Periplasmic binding protein-like II"/>
    <property type="match status" value="1"/>
</dbReference>
<keyword evidence="2" id="KW-0805">Transcription regulation</keyword>
<comment type="similarity">
    <text evidence="1">Belongs to the LysR transcriptional regulatory family.</text>
</comment>
<dbReference type="Pfam" id="PF03466">
    <property type="entry name" value="LysR_substrate"/>
    <property type="match status" value="1"/>
</dbReference>
<feature type="domain" description="HTH lysR-type" evidence="5">
    <location>
        <begin position="1"/>
        <end position="61"/>
    </location>
</feature>
<evidence type="ECO:0000256" key="1">
    <source>
        <dbReference type="ARBA" id="ARBA00009437"/>
    </source>
</evidence>
<dbReference type="InterPro" id="IPR036388">
    <property type="entry name" value="WH-like_DNA-bd_sf"/>
</dbReference>